<dbReference type="Pfam" id="PF24756">
    <property type="entry name" value="THD_CWZF3-5-7"/>
    <property type="match status" value="2"/>
</dbReference>
<protein>
    <recommendedName>
        <fullName evidence="1">CWZF3/5/7 THD domain-containing protein</fullName>
    </recommendedName>
</protein>
<evidence type="ECO:0000259" key="1">
    <source>
        <dbReference type="Pfam" id="PF24756"/>
    </source>
</evidence>
<evidence type="ECO:0000313" key="2">
    <source>
        <dbReference type="EMBL" id="CAA2622409.1"/>
    </source>
</evidence>
<organism evidence="2">
    <name type="scientific">Spirodela intermedia</name>
    <name type="common">Intermediate duckweed</name>
    <dbReference type="NCBI Taxonomy" id="51605"/>
    <lineage>
        <taxon>Eukaryota</taxon>
        <taxon>Viridiplantae</taxon>
        <taxon>Streptophyta</taxon>
        <taxon>Embryophyta</taxon>
        <taxon>Tracheophyta</taxon>
        <taxon>Spermatophyta</taxon>
        <taxon>Magnoliopsida</taxon>
        <taxon>Liliopsida</taxon>
        <taxon>Araceae</taxon>
        <taxon>Lemnoideae</taxon>
        <taxon>Spirodela</taxon>
    </lineage>
</organism>
<evidence type="ECO:0000313" key="3">
    <source>
        <dbReference type="Proteomes" id="UP001189122"/>
    </source>
</evidence>
<sequence>MGDNELEDGEAYSGEVDNATIDPGISLSYIDDKIQDVLGQFQKSFGDGMSRESSGSDIVLPRSNDAIYSDMGLDYSPSLSVEDSQARNGLWVTSVLRKNLQWVMKKFVAVDGRILSPLPDSLLCLMEKEGKPSQKTSLRGPYDEKMFLAKLQHLQLMSLRKIGSVVTNVRNGAFCHMGLILIISPKNGFAVCSVGCKAVVSSISAASNDILKKAKQPKLDSQNAMNHNGLRHPIPSEIDAPSFIRRDANQSITTAFKEARDLKHTANRLKGEGLEHESTGLYFEAALKFLHVASFLSLQVLKVAKMGRLPNQCLCILILLNSASEFCAHEYEKCKEMAAAALAYKCMEVAYMKAQDVNYAMEASRKSHDAFTHASANPEESYYGPDGITSVKRVLDFSFHDVEGLLHLVRLSMDAISEPCKSGENAVPKRAKHLSDSFYLIRSYKGLKMSHF</sequence>
<dbReference type="Proteomes" id="UP001189122">
    <property type="component" value="Unassembled WGS sequence"/>
</dbReference>
<dbReference type="EMBL" id="CACRZD030000006">
    <property type="protein sequence ID" value="CAA6662060.1"/>
    <property type="molecule type" value="Genomic_DNA"/>
</dbReference>
<dbReference type="InterPro" id="IPR055300">
    <property type="entry name" value="CWZF3/5/7"/>
</dbReference>
<feature type="domain" description="CWZF3/5/7 THD" evidence="1">
    <location>
        <begin position="239"/>
        <end position="354"/>
    </location>
</feature>
<dbReference type="PANTHER" id="PTHR46524:SF7">
    <property type="entry name" value="CW-TYPE ZINC FINGER"/>
    <property type="match status" value="1"/>
</dbReference>
<accession>A0A7I8IW75</accession>
<proteinExistence type="predicted"/>
<feature type="domain" description="CWZF3/5/7 THD" evidence="1">
    <location>
        <begin position="355"/>
        <end position="417"/>
    </location>
</feature>
<keyword evidence="3" id="KW-1185">Reference proteome</keyword>
<gene>
    <name evidence="2" type="ORF">SI7747_06008453</name>
</gene>
<dbReference type="InterPro" id="IPR056406">
    <property type="entry name" value="THD_CWZF3/5/7"/>
</dbReference>
<dbReference type="EMBL" id="LR743593">
    <property type="protein sequence ID" value="CAA2622409.1"/>
    <property type="molecule type" value="Genomic_DNA"/>
</dbReference>
<reference evidence="2 3" key="1">
    <citation type="submission" date="2019-12" db="EMBL/GenBank/DDBJ databases">
        <authorList>
            <person name="Scholz U."/>
            <person name="Mascher M."/>
            <person name="Fiebig A."/>
        </authorList>
    </citation>
    <scope>NUCLEOTIDE SEQUENCE</scope>
</reference>
<dbReference type="PANTHER" id="PTHR46524">
    <property type="entry name" value="CW-TYPE ZINC FINGER"/>
    <property type="match status" value="1"/>
</dbReference>
<dbReference type="AlphaFoldDB" id="A0A7I8IW75"/>
<name>A0A7I8IW75_SPIIN</name>